<dbReference type="EMBL" id="JAENGZ010000376">
    <property type="protein sequence ID" value="KAG6960679.1"/>
    <property type="molecule type" value="Genomic_DNA"/>
</dbReference>
<evidence type="ECO:0000313" key="2">
    <source>
        <dbReference type="Proteomes" id="UP000688947"/>
    </source>
</evidence>
<dbReference type="Proteomes" id="UP000688947">
    <property type="component" value="Unassembled WGS sequence"/>
</dbReference>
<sequence length="65" mass="7294">MRSRRDSPHRTVLVLSPLVKVKWNMVQSEASERGHLTILCRDGKWFGESEGDGGVSVILCGRELN</sequence>
<proteinExistence type="predicted"/>
<dbReference type="AlphaFoldDB" id="A0A8T1UF93"/>
<organism evidence="1 2">
    <name type="scientific">Phytophthora cactorum</name>
    <dbReference type="NCBI Taxonomy" id="29920"/>
    <lineage>
        <taxon>Eukaryota</taxon>
        <taxon>Sar</taxon>
        <taxon>Stramenopiles</taxon>
        <taxon>Oomycota</taxon>
        <taxon>Peronosporomycetes</taxon>
        <taxon>Peronosporales</taxon>
        <taxon>Peronosporaceae</taxon>
        <taxon>Phytophthora</taxon>
    </lineage>
</organism>
<gene>
    <name evidence="1" type="ORF">JG687_00008099</name>
</gene>
<name>A0A8T1UF93_9STRA</name>
<reference evidence="1" key="1">
    <citation type="submission" date="2021-01" db="EMBL/GenBank/DDBJ databases">
        <title>Phytophthora aleatoria, a newly-described species from Pinus radiata is distinct from Phytophthora cactorum isolates based on comparative genomics.</title>
        <authorList>
            <person name="Mcdougal R."/>
            <person name="Panda P."/>
            <person name="Williams N."/>
            <person name="Studholme D.J."/>
        </authorList>
    </citation>
    <scope>NUCLEOTIDE SEQUENCE</scope>
    <source>
        <strain evidence="1">NZFS 3830</strain>
    </source>
</reference>
<comment type="caution">
    <text evidence="1">The sequence shown here is derived from an EMBL/GenBank/DDBJ whole genome shotgun (WGS) entry which is preliminary data.</text>
</comment>
<evidence type="ECO:0000313" key="1">
    <source>
        <dbReference type="EMBL" id="KAG6960679.1"/>
    </source>
</evidence>
<accession>A0A8T1UF93</accession>
<protein>
    <submittedName>
        <fullName evidence="1">Uncharacterized protein</fullName>
    </submittedName>
</protein>